<keyword evidence="1" id="KW-1133">Transmembrane helix</keyword>
<dbReference type="InterPro" id="IPR010380">
    <property type="entry name" value="DUF975"/>
</dbReference>
<evidence type="ECO:0000256" key="1">
    <source>
        <dbReference type="SAM" id="Phobius"/>
    </source>
</evidence>
<keyword evidence="1" id="KW-0812">Transmembrane</keyword>
<evidence type="ECO:0000313" key="2">
    <source>
        <dbReference type="EMBL" id="QLY40385.1"/>
    </source>
</evidence>
<dbReference type="RefSeq" id="WP_312031218.1">
    <property type="nucleotide sequence ID" value="NZ_CP051151.1"/>
</dbReference>
<keyword evidence="3" id="KW-1185">Reference proteome</keyword>
<dbReference type="PANTHER" id="PTHR40076">
    <property type="entry name" value="MEMBRANE PROTEIN-RELATED"/>
    <property type="match status" value="1"/>
</dbReference>
<dbReference type="PANTHER" id="PTHR40076:SF1">
    <property type="entry name" value="MEMBRANE PROTEIN"/>
    <property type="match status" value="1"/>
</dbReference>
<dbReference type="Pfam" id="PF06161">
    <property type="entry name" value="DUF975"/>
    <property type="match status" value="1"/>
</dbReference>
<name>A0A7L6N5W8_9MOLU</name>
<feature type="transmembrane region" description="Helical" evidence="1">
    <location>
        <begin position="77"/>
        <end position="104"/>
    </location>
</feature>
<dbReference type="KEGG" id="tbk:HF295_05725"/>
<evidence type="ECO:0000313" key="3">
    <source>
        <dbReference type="Proteomes" id="UP000512167"/>
    </source>
</evidence>
<sequence>MNSQDFKLKAKFNLKTYYWNLFVVGIILIAIMTSSAALVGLVLTGPAMVGVNQYRLHIARTNTEDTNLLVSGFKGNVINHIITFVLMSIFIFLWTLLLIIPGIIKTFSYSMTFFILADNPDLEPQEAIKRSREMMHGHKWRLFKLYLSFIGWYLLVLLTFGVGMIFLDPYINLSVTHFYEDLKTRT</sequence>
<feature type="transmembrane region" description="Helical" evidence="1">
    <location>
        <begin position="145"/>
        <end position="167"/>
    </location>
</feature>
<protein>
    <submittedName>
        <fullName evidence="2">DUF975 family protein</fullName>
    </submittedName>
</protein>
<dbReference type="EMBL" id="CP051151">
    <property type="protein sequence ID" value="QLY40385.1"/>
    <property type="molecule type" value="Genomic_DNA"/>
</dbReference>
<dbReference type="Proteomes" id="UP000512167">
    <property type="component" value="Chromosome"/>
</dbReference>
<accession>A0A7L6N5W8</accession>
<reference evidence="2 3" key="1">
    <citation type="submission" date="2020-04" db="EMBL/GenBank/DDBJ databases">
        <authorList>
            <person name="Zheng R.K."/>
            <person name="Sun C.M."/>
        </authorList>
    </citation>
    <scope>NUCLEOTIDE SEQUENCE [LARGE SCALE GENOMIC DNA]</scope>
    <source>
        <strain evidence="3">zrk29</strain>
    </source>
</reference>
<dbReference type="AlphaFoldDB" id="A0A7L6N5W8"/>
<keyword evidence="1" id="KW-0472">Membrane</keyword>
<proteinExistence type="predicted"/>
<gene>
    <name evidence="2" type="ORF">HF295_05725</name>
</gene>
<feature type="transmembrane region" description="Helical" evidence="1">
    <location>
        <begin position="21"/>
        <end position="43"/>
    </location>
</feature>
<organism evidence="2 3">
    <name type="scientific">Hujiaoplasma nucleasis</name>
    <dbReference type="NCBI Taxonomy" id="2725268"/>
    <lineage>
        <taxon>Bacteria</taxon>
        <taxon>Bacillati</taxon>
        <taxon>Mycoplasmatota</taxon>
        <taxon>Mollicutes</taxon>
        <taxon>Candidatus Izemoplasmatales</taxon>
        <taxon>Hujiaoplasmataceae</taxon>
        <taxon>Hujiaoplasma</taxon>
    </lineage>
</organism>